<evidence type="ECO:0000256" key="11">
    <source>
        <dbReference type="ARBA" id="ARBA00023136"/>
    </source>
</evidence>
<dbReference type="AlphaFoldDB" id="A0A090FEI2"/>
<feature type="transmembrane region" description="Helical" evidence="13">
    <location>
        <begin position="57"/>
        <end position="82"/>
    </location>
</feature>
<keyword evidence="8" id="KW-0378">Hydrolase</keyword>
<dbReference type="EMBL" id="CCNB01000020">
    <property type="protein sequence ID" value="CDX40082.1"/>
    <property type="molecule type" value="Genomic_DNA"/>
</dbReference>
<keyword evidence="9 13" id="KW-1133">Transmembrane helix</keyword>
<dbReference type="PANTHER" id="PTHR31120">
    <property type="entry name" value="METALLOPROTEASE TIKI"/>
    <property type="match status" value="1"/>
</dbReference>
<gene>
    <name evidence="14" type="ORF">MPLDJ20_270023</name>
</gene>
<evidence type="ECO:0000313" key="14">
    <source>
        <dbReference type="EMBL" id="CDX40082.1"/>
    </source>
</evidence>
<protein>
    <submittedName>
        <fullName evidence="14">GumN family protein</fullName>
    </submittedName>
</protein>
<reference evidence="14 15" key="1">
    <citation type="submission" date="2014-08" db="EMBL/GenBank/DDBJ databases">
        <authorList>
            <person name="Moulin Lionel"/>
        </authorList>
    </citation>
    <scope>NUCLEOTIDE SEQUENCE [LARGE SCALE GENOMIC DNA]</scope>
</reference>
<keyword evidence="5 13" id="KW-0812">Transmembrane</keyword>
<keyword evidence="4" id="KW-0645">Protease</keyword>
<evidence type="ECO:0000256" key="7">
    <source>
        <dbReference type="ARBA" id="ARBA00022729"/>
    </source>
</evidence>
<sequence length="399" mass="42647">MRQAAQPIAKVFEPTPEGTSKLIRPEIISFSRLTVLPLFSAKTLFMKRVIAIADRAALVSLKLLAALNLLFFLSFLVVLLLAGRAHAGAPNCVGTDLLTALEKNDPAAFKKVETEAAAVPNGKGLLWKLEKPGEEPSYLFGTMHMTDTRVTTLPAAAQKAYDGAGTIVIETTDAMDKAKMMAAMASEPGLMMFTDNTTLSSLLSPDDAAALNKGLDARGIPPATVAKMKPWILSAMMALPACEVARQSAGEPVLDVRLAADAKASGKDVEGLETAVDQLRAMASLPLEFHMKSLVETMKLGDKVNDVNETMIVLYQRGEIGMFWPLFRAVLPDTADDKAGYAAFEQTMIISRNKVMAAHAGPILAKGNVFMAVGAMHLPGPEGLVEDFRKAGYSVTAVN</sequence>
<dbReference type="Proteomes" id="UP000046373">
    <property type="component" value="Unassembled WGS sequence"/>
</dbReference>
<evidence type="ECO:0000256" key="5">
    <source>
        <dbReference type="ARBA" id="ARBA00022692"/>
    </source>
</evidence>
<dbReference type="Pfam" id="PF01963">
    <property type="entry name" value="TraB_PrgY_gumN"/>
    <property type="match status" value="1"/>
</dbReference>
<name>A0A090FEI2_MESPL</name>
<accession>A0A090FEI2</accession>
<organism evidence="14 15">
    <name type="scientific">Mesorhizobium plurifarium</name>
    <dbReference type="NCBI Taxonomy" id="69974"/>
    <lineage>
        <taxon>Bacteria</taxon>
        <taxon>Pseudomonadati</taxon>
        <taxon>Pseudomonadota</taxon>
        <taxon>Alphaproteobacteria</taxon>
        <taxon>Hyphomicrobiales</taxon>
        <taxon>Phyllobacteriaceae</taxon>
        <taxon>Mesorhizobium</taxon>
    </lineage>
</organism>
<dbReference type="GO" id="GO:0046872">
    <property type="term" value="F:metal ion binding"/>
    <property type="evidence" value="ECO:0007669"/>
    <property type="project" value="UniProtKB-KW"/>
</dbReference>
<evidence type="ECO:0000256" key="6">
    <source>
        <dbReference type="ARBA" id="ARBA00022723"/>
    </source>
</evidence>
<dbReference type="InterPro" id="IPR002816">
    <property type="entry name" value="TraB/PrgY/GumN_fam"/>
</dbReference>
<keyword evidence="12" id="KW-0325">Glycoprotein</keyword>
<dbReference type="GO" id="GO:0016020">
    <property type="term" value="C:membrane"/>
    <property type="evidence" value="ECO:0007669"/>
    <property type="project" value="UniProtKB-SubCell"/>
</dbReference>
<keyword evidence="6" id="KW-0479">Metal-binding</keyword>
<evidence type="ECO:0000256" key="13">
    <source>
        <dbReference type="SAM" id="Phobius"/>
    </source>
</evidence>
<comment type="cofactor">
    <cofactor evidence="2">
        <name>Co(2+)</name>
        <dbReference type="ChEBI" id="CHEBI:48828"/>
    </cofactor>
</comment>
<keyword evidence="10" id="KW-0482">Metalloprotease</keyword>
<comment type="cofactor">
    <cofactor evidence="1">
        <name>Mn(2+)</name>
        <dbReference type="ChEBI" id="CHEBI:29035"/>
    </cofactor>
</comment>
<proteinExistence type="predicted"/>
<evidence type="ECO:0000256" key="3">
    <source>
        <dbReference type="ARBA" id="ARBA00004479"/>
    </source>
</evidence>
<evidence type="ECO:0000256" key="1">
    <source>
        <dbReference type="ARBA" id="ARBA00001936"/>
    </source>
</evidence>
<dbReference type="GO" id="GO:0006508">
    <property type="term" value="P:proteolysis"/>
    <property type="evidence" value="ECO:0007669"/>
    <property type="project" value="UniProtKB-KW"/>
</dbReference>
<evidence type="ECO:0000256" key="10">
    <source>
        <dbReference type="ARBA" id="ARBA00023049"/>
    </source>
</evidence>
<dbReference type="CDD" id="cd14789">
    <property type="entry name" value="Tiki"/>
    <property type="match status" value="1"/>
</dbReference>
<keyword evidence="11 13" id="KW-0472">Membrane</keyword>
<evidence type="ECO:0000256" key="4">
    <source>
        <dbReference type="ARBA" id="ARBA00022670"/>
    </source>
</evidence>
<dbReference type="PANTHER" id="PTHR31120:SF6">
    <property type="entry name" value="METALLOPROTEASE TIKI HOMOLOG"/>
    <property type="match status" value="1"/>
</dbReference>
<evidence type="ECO:0000256" key="2">
    <source>
        <dbReference type="ARBA" id="ARBA00001941"/>
    </source>
</evidence>
<evidence type="ECO:0000313" key="15">
    <source>
        <dbReference type="Proteomes" id="UP000046373"/>
    </source>
</evidence>
<keyword evidence="7" id="KW-0732">Signal</keyword>
<evidence type="ECO:0000256" key="8">
    <source>
        <dbReference type="ARBA" id="ARBA00022801"/>
    </source>
</evidence>
<evidence type="ECO:0000256" key="9">
    <source>
        <dbReference type="ARBA" id="ARBA00022989"/>
    </source>
</evidence>
<evidence type="ECO:0000256" key="12">
    <source>
        <dbReference type="ARBA" id="ARBA00023180"/>
    </source>
</evidence>
<dbReference type="GO" id="GO:0004222">
    <property type="term" value="F:metalloendopeptidase activity"/>
    <property type="evidence" value="ECO:0007669"/>
    <property type="project" value="TreeGrafter"/>
</dbReference>
<comment type="subcellular location">
    <subcellularLocation>
        <location evidence="3">Membrane</location>
        <topology evidence="3">Single-pass type I membrane protein</topology>
    </subcellularLocation>
</comment>
<dbReference type="GO" id="GO:0030178">
    <property type="term" value="P:negative regulation of Wnt signaling pathway"/>
    <property type="evidence" value="ECO:0007669"/>
    <property type="project" value="InterPro"/>
</dbReference>
<dbReference type="InterPro" id="IPR040230">
    <property type="entry name" value="TIKI1/2-like"/>
</dbReference>